<dbReference type="InterPro" id="IPR018708">
    <property type="entry name" value="DUF2225"/>
</dbReference>
<organism evidence="2 3">
    <name type="scientific">Clostridium ganghwense</name>
    <dbReference type="NCBI Taxonomy" id="312089"/>
    <lineage>
        <taxon>Bacteria</taxon>
        <taxon>Bacillati</taxon>
        <taxon>Bacillota</taxon>
        <taxon>Clostridia</taxon>
        <taxon>Eubacteriales</taxon>
        <taxon>Clostridiaceae</taxon>
        <taxon>Clostridium</taxon>
    </lineage>
</organism>
<evidence type="ECO:0000313" key="2">
    <source>
        <dbReference type="EMBL" id="MCY6369567.1"/>
    </source>
</evidence>
<comment type="caution">
    <text evidence="2">The sequence shown here is derived from an EMBL/GenBank/DDBJ whole genome shotgun (WGS) entry which is preliminary data.</text>
</comment>
<feature type="compositionally biased region" description="Basic and acidic residues" evidence="1">
    <location>
        <begin position="260"/>
        <end position="274"/>
    </location>
</feature>
<dbReference type="EMBL" id="JAPQES010000001">
    <property type="protein sequence ID" value="MCY6369567.1"/>
    <property type="molecule type" value="Genomic_DNA"/>
</dbReference>
<reference evidence="2" key="1">
    <citation type="submission" date="2022-12" db="EMBL/GenBank/DDBJ databases">
        <authorList>
            <person name="Wang J."/>
        </authorList>
    </citation>
    <scope>NUCLEOTIDE SEQUENCE</scope>
    <source>
        <strain evidence="2">HY-42-06</strain>
    </source>
</reference>
<dbReference type="Pfam" id="PF09986">
    <property type="entry name" value="DUF2225"/>
    <property type="match status" value="1"/>
</dbReference>
<name>A0ABT4CKI4_9CLOT</name>
<evidence type="ECO:0000256" key="1">
    <source>
        <dbReference type="SAM" id="MobiDB-lite"/>
    </source>
</evidence>
<protein>
    <submittedName>
        <fullName evidence="2">DUF2225 domain-containing protein</fullName>
    </submittedName>
</protein>
<sequence length="292" mass="34275">MSKDIFSGLDQLGFDNINSIDLYSKDEEQDNNPSFKKEQTEQEKLKNYLYDKKVTCPVCGSKFTVKAVKTSSYKMKKKDSDLFIRYEIINPYFYDVWLCNTCGYAAMKADFEKIRNFQIDLVKQKIAPKWKGREYTSPYDVNIAIERYKLSLLNYYYTDSKASRKAFNCLKLAWMYRLTEDLDAEKDFLKQALKGFNDAYFNEDFPIYGMNKFTVMYLIGELSRRTDNIDEAMVWFSKVITTPGINQRLKELARDQKDLIKEAKSGHKTEEKPIDNSSSKQKKGFFSSLFNK</sequence>
<gene>
    <name evidence="2" type="ORF">OXH55_02755</name>
</gene>
<keyword evidence="3" id="KW-1185">Reference proteome</keyword>
<accession>A0ABT4CKI4</accession>
<dbReference type="Proteomes" id="UP001079657">
    <property type="component" value="Unassembled WGS sequence"/>
</dbReference>
<dbReference type="RefSeq" id="WP_268047945.1">
    <property type="nucleotide sequence ID" value="NZ_JAPQES010000001.1"/>
</dbReference>
<proteinExistence type="predicted"/>
<evidence type="ECO:0000313" key="3">
    <source>
        <dbReference type="Proteomes" id="UP001079657"/>
    </source>
</evidence>
<feature type="region of interest" description="Disordered" evidence="1">
    <location>
        <begin position="260"/>
        <end position="292"/>
    </location>
</feature>